<dbReference type="EMBL" id="BOOZ01000054">
    <property type="protein sequence ID" value="GIJ12513.1"/>
    <property type="molecule type" value="Genomic_DNA"/>
</dbReference>
<dbReference type="Gene3D" id="2.60.120.10">
    <property type="entry name" value="Jelly Rolls"/>
    <property type="match status" value="1"/>
</dbReference>
<comment type="catalytic activity">
    <reaction evidence="7">
        <text>(2S)-4-acetamido-2-aminobutanoate = L-ectoine + H2O</text>
        <dbReference type="Rhea" id="RHEA:17281"/>
        <dbReference type="ChEBI" id="CHEBI:15377"/>
        <dbReference type="ChEBI" id="CHEBI:58515"/>
        <dbReference type="ChEBI" id="CHEBI:58929"/>
        <dbReference type="EC" id="4.2.1.108"/>
    </reaction>
</comment>
<comment type="pathway">
    <text evidence="1">Amine and polyamine biosynthesis; ectoine biosynthesis; L-ectoine from L-aspartate 4-semialdehyde: step 3/3.</text>
</comment>
<keyword evidence="5" id="KW-0456">Lyase</keyword>
<evidence type="ECO:0000256" key="4">
    <source>
        <dbReference type="ARBA" id="ARBA00019707"/>
    </source>
</evidence>
<dbReference type="CDD" id="cd06978">
    <property type="entry name" value="cupin_EctC"/>
    <property type="match status" value="1"/>
</dbReference>
<comment type="caution">
    <text evidence="8">The sequence shown here is derived from an EMBL/GenBank/DDBJ whole genome shotgun (WGS) entry which is preliminary data.</text>
</comment>
<comment type="similarity">
    <text evidence="2">Belongs to the ectoine synthase family.</text>
</comment>
<evidence type="ECO:0000256" key="6">
    <source>
        <dbReference type="ARBA" id="ARBA00033271"/>
    </source>
</evidence>
<dbReference type="InterPro" id="IPR014710">
    <property type="entry name" value="RmlC-like_jellyroll"/>
</dbReference>
<reference evidence="8 9" key="1">
    <citation type="submission" date="2021-01" db="EMBL/GenBank/DDBJ databases">
        <title>Whole genome shotgun sequence of Verrucosispora andamanensis NBRC 109075.</title>
        <authorList>
            <person name="Komaki H."/>
            <person name="Tamura T."/>
        </authorList>
    </citation>
    <scope>NUCLEOTIDE SEQUENCE [LARGE SCALE GENOMIC DNA]</scope>
    <source>
        <strain evidence="8 9">NBRC 109075</strain>
    </source>
</reference>
<dbReference type="Proteomes" id="UP000647017">
    <property type="component" value="Unassembled WGS sequence"/>
</dbReference>
<sequence length="126" mass="13774">MLYTTYDRVDGTPRAVDWGNGTSVRLVVAADGRGYTVTDTYVRPGTSTPLRFDRHFESCYCVEGGGRVETADASYDIVPGVLYAPDLGEEHRLVAGPDGMRLICVFNPPLTGTETHRSDPDRPSGY</sequence>
<protein>
    <recommendedName>
        <fullName evidence="4">L-ectoine synthase</fullName>
        <ecNumber evidence="3">4.2.1.108</ecNumber>
    </recommendedName>
    <alternativeName>
        <fullName evidence="6">N-acetyldiaminobutyrate dehydratase</fullName>
    </alternativeName>
</protein>
<organism evidence="8 9">
    <name type="scientific">Micromonospora andamanensis</name>
    <dbReference type="NCBI Taxonomy" id="1287068"/>
    <lineage>
        <taxon>Bacteria</taxon>
        <taxon>Bacillati</taxon>
        <taxon>Actinomycetota</taxon>
        <taxon>Actinomycetes</taxon>
        <taxon>Micromonosporales</taxon>
        <taxon>Micromonosporaceae</taxon>
        <taxon>Micromonospora</taxon>
    </lineage>
</organism>
<dbReference type="InterPro" id="IPR011051">
    <property type="entry name" value="RmlC_Cupin_sf"/>
</dbReference>
<dbReference type="Pfam" id="PF06339">
    <property type="entry name" value="Ectoine_synth"/>
    <property type="match status" value="1"/>
</dbReference>
<evidence type="ECO:0000313" key="9">
    <source>
        <dbReference type="Proteomes" id="UP000647017"/>
    </source>
</evidence>
<evidence type="ECO:0000256" key="5">
    <source>
        <dbReference type="ARBA" id="ARBA00023239"/>
    </source>
</evidence>
<gene>
    <name evidence="8" type="primary">ectC</name>
    <name evidence="8" type="ORF">Van01_57270</name>
</gene>
<dbReference type="EC" id="4.2.1.108" evidence="3"/>
<evidence type="ECO:0000256" key="1">
    <source>
        <dbReference type="ARBA" id="ARBA00005181"/>
    </source>
</evidence>
<dbReference type="InterPro" id="IPR010462">
    <property type="entry name" value="Ectoine_synth"/>
</dbReference>
<accession>A0ABQ4I3R1</accession>
<dbReference type="PANTHER" id="PTHR39289">
    <property type="match status" value="1"/>
</dbReference>
<dbReference type="SUPFAM" id="SSF51182">
    <property type="entry name" value="RmlC-like cupins"/>
    <property type="match status" value="1"/>
</dbReference>
<dbReference type="RefSeq" id="WP_204014123.1">
    <property type="nucleotide sequence ID" value="NZ_BOOZ01000054.1"/>
</dbReference>
<proteinExistence type="inferred from homology"/>
<evidence type="ECO:0000256" key="7">
    <source>
        <dbReference type="ARBA" id="ARBA00048714"/>
    </source>
</evidence>
<name>A0ABQ4I3R1_9ACTN</name>
<dbReference type="PANTHER" id="PTHR39289:SF1">
    <property type="entry name" value="L-ECTOINE SYNTHASE"/>
    <property type="match status" value="1"/>
</dbReference>
<evidence type="ECO:0000256" key="3">
    <source>
        <dbReference type="ARBA" id="ARBA00013192"/>
    </source>
</evidence>
<evidence type="ECO:0000256" key="2">
    <source>
        <dbReference type="ARBA" id="ARBA00009637"/>
    </source>
</evidence>
<evidence type="ECO:0000313" key="8">
    <source>
        <dbReference type="EMBL" id="GIJ12513.1"/>
    </source>
</evidence>
<keyword evidence="9" id="KW-1185">Reference proteome</keyword>